<accession>A0A3D9DTX8</accession>
<dbReference type="Proteomes" id="UP000256334">
    <property type="component" value="Unassembled WGS sequence"/>
</dbReference>
<dbReference type="InterPro" id="IPR001646">
    <property type="entry name" value="5peptide_repeat"/>
</dbReference>
<dbReference type="Gene3D" id="2.160.20.80">
    <property type="entry name" value="E3 ubiquitin-protein ligase SopA"/>
    <property type="match status" value="1"/>
</dbReference>
<evidence type="ECO:0000313" key="1">
    <source>
        <dbReference type="EMBL" id="REC94240.1"/>
    </source>
</evidence>
<proteinExistence type="predicted"/>
<reference evidence="1 2" key="1">
    <citation type="submission" date="2018-07" db="EMBL/GenBank/DDBJ databases">
        <title>Genomic Encyclopedia of Type Strains, Phase IV (KMG-IV): sequencing the most valuable type-strain genomes for metagenomic binning, comparative biology and taxonomic classification.</title>
        <authorList>
            <person name="Goeker M."/>
        </authorList>
    </citation>
    <scope>NUCLEOTIDE SEQUENCE [LARGE SCALE GENOMIC DNA]</scope>
    <source>
        <strain evidence="1 2">DSM 14324</strain>
    </source>
</reference>
<dbReference type="RefSeq" id="WP_115854829.1">
    <property type="nucleotide sequence ID" value="NZ_QRDJ01000008.1"/>
</dbReference>
<protein>
    <submittedName>
        <fullName evidence="1">Pentapeptide repeat protein</fullName>
    </submittedName>
</protein>
<gene>
    <name evidence="1" type="ORF">C8D72_2611</name>
</gene>
<comment type="caution">
    <text evidence="1">The sequence shown here is derived from an EMBL/GenBank/DDBJ whole genome shotgun (WGS) entry which is preliminary data.</text>
</comment>
<evidence type="ECO:0000313" key="2">
    <source>
        <dbReference type="Proteomes" id="UP000256334"/>
    </source>
</evidence>
<dbReference type="Pfam" id="PF13599">
    <property type="entry name" value="Pentapeptide_4"/>
    <property type="match status" value="1"/>
</dbReference>
<dbReference type="EMBL" id="QRDJ01000008">
    <property type="protein sequence ID" value="REC94240.1"/>
    <property type="molecule type" value="Genomic_DNA"/>
</dbReference>
<sequence>MSANDRNRYAFSYVNHDVRERRFIYKNFNRSSSYRSNFSSSSFVGSSFVGVKFKFCSFYKADFKDCLIRGTLFRKCNFQMATFTNCLMEENIFNGTKLESCKFVNCKIIGSPKIFQTVPEENFEHTEILNFYSNEKIFSDALVQRVEQLRSHDYIRRSSVLHRKKGKINALALKVLVEEFDADFLIKALSEVEGLVTREFYTLSYIQSILRKLSIGDKF</sequence>
<dbReference type="SUPFAM" id="SSF141571">
    <property type="entry name" value="Pentapeptide repeat-like"/>
    <property type="match status" value="1"/>
</dbReference>
<organism evidence="1 2">
    <name type="scientific">Kushneria indalinina DSM 14324</name>
    <dbReference type="NCBI Taxonomy" id="1122140"/>
    <lineage>
        <taxon>Bacteria</taxon>
        <taxon>Pseudomonadati</taxon>
        <taxon>Pseudomonadota</taxon>
        <taxon>Gammaproteobacteria</taxon>
        <taxon>Oceanospirillales</taxon>
        <taxon>Halomonadaceae</taxon>
        <taxon>Kushneria</taxon>
    </lineage>
</organism>
<keyword evidence="2" id="KW-1185">Reference proteome</keyword>
<dbReference type="OrthoDB" id="156143at2"/>
<dbReference type="AlphaFoldDB" id="A0A3D9DTX8"/>
<name>A0A3D9DTX8_9GAMM</name>